<dbReference type="Gene3D" id="3.30.460.10">
    <property type="entry name" value="Beta Polymerase, domain 2"/>
    <property type="match status" value="1"/>
</dbReference>
<dbReference type="RefSeq" id="WP_285666800.1">
    <property type="nucleotide sequence ID" value="NZ_BSTX01000005.1"/>
</dbReference>
<comment type="caution">
    <text evidence="1">The sequence shown here is derived from an EMBL/GenBank/DDBJ whole genome shotgun (WGS) entry which is preliminary data.</text>
</comment>
<keyword evidence="2" id="KW-1185">Reference proteome</keyword>
<reference evidence="1" key="1">
    <citation type="submission" date="2023-03" db="EMBL/GenBank/DDBJ databases">
        <title>Actinorhabdospora filicis NBRC 111898.</title>
        <authorList>
            <person name="Ichikawa N."/>
            <person name="Sato H."/>
            <person name="Tonouchi N."/>
        </authorList>
    </citation>
    <scope>NUCLEOTIDE SEQUENCE</scope>
    <source>
        <strain evidence="1">NBRC 111898</strain>
    </source>
</reference>
<dbReference type="EMBL" id="BSTX01000005">
    <property type="protein sequence ID" value="GLZ81349.1"/>
    <property type="molecule type" value="Genomic_DNA"/>
</dbReference>
<name>A0A9W6WC71_9ACTN</name>
<organism evidence="1 2">
    <name type="scientific">Actinorhabdospora filicis</name>
    <dbReference type="NCBI Taxonomy" id="1785913"/>
    <lineage>
        <taxon>Bacteria</taxon>
        <taxon>Bacillati</taxon>
        <taxon>Actinomycetota</taxon>
        <taxon>Actinomycetes</taxon>
        <taxon>Micromonosporales</taxon>
        <taxon>Micromonosporaceae</taxon>
        <taxon>Actinorhabdospora</taxon>
    </lineage>
</organism>
<protein>
    <recommendedName>
        <fullName evidence="3">Nucleotidyltransferase domain-containing protein</fullName>
    </recommendedName>
</protein>
<dbReference type="SUPFAM" id="SSF81301">
    <property type="entry name" value="Nucleotidyltransferase"/>
    <property type="match status" value="1"/>
</dbReference>
<evidence type="ECO:0000313" key="1">
    <source>
        <dbReference type="EMBL" id="GLZ81349.1"/>
    </source>
</evidence>
<dbReference type="AlphaFoldDB" id="A0A9W6WC71"/>
<sequence>MTDPRQAAVIDRARTVLPQDERVLAVYLVGSHASHEDDAYSDVDVHVVVTDEAAETYDFATAMESIAGRLVLTDGIPGLSGGLGITPDWLHVDLIVHPLSEYDPDDYEAVLPLFDRSGNLLPEARVPGGNGDPYYPRRNVRLFFYFLGNLVNVLGRREYVVANMGVSAVRDQLIALMRAERGVRRSGGVKRLNAFVSDEQREFLESIPAVGCEPKDIIAANQMICREFIRRGTALAAATGEEWPQEFVDATLTHLREAFGVEFG</sequence>
<dbReference type="InterPro" id="IPR043519">
    <property type="entry name" value="NT_sf"/>
</dbReference>
<evidence type="ECO:0008006" key="3">
    <source>
        <dbReference type="Google" id="ProtNLM"/>
    </source>
</evidence>
<evidence type="ECO:0000313" key="2">
    <source>
        <dbReference type="Proteomes" id="UP001165079"/>
    </source>
</evidence>
<dbReference type="Proteomes" id="UP001165079">
    <property type="component" value="Unassembled WGS sequence"/>
</dbReference>
<gene>
    <name evidence="1" type="ORF">Afil01_61560</name>
</gene>
<accession>A0A9W6WC71</accession>
<proteinExistence type="predicted"/>